<sequence length="195" mass="20113">MARRGDVRPDGHPHRAFLVAGDAHRDGQPGGVAVRGDHHRRPERTTVLGPHTDDPPAAQHRLGDVRPLDQPGTATDGVAGEQLVQLRPSPGHAVVREVGQLGPVEGERTPVAAVDPQPTVVHPAGILRGVQAETDQLLDRPGSQAVTADLVPGEGGLLQQCDVEAQTGQVGGSGGAAGAGTDDHHVMLGHHITLG</sequence>
<organism evidence="2">
    <name type="scientific">bioreactor metagenome</name>
    <dbReference type="NCBI Taxonomy" id="1076179"/>
    <lineage>
        <taxon>unclassified sequences</taxon>
        <taxon>metagenomes</taxon>
        <taxon>ecological metagenomes</taxon>
    </lineage>
</organism>
<feature type="region of interest" description="Disordered" evidence="1">
    <location>
        <begin position="22"/>
        <end position="58"/>
    </location>
</feature>
<accession>A0A645FN26</accession>
<protein>
    <submittedName>
        <fullName evidence="2">Uncharacterized protein</fullName>
    </submittedName>
</protein>
<dbReference type="EMBL" id="VSSQ01062098">
    <property type="protein sequence ID" value="MPN15350.1"/>
    <property type="molecule type" value="Genomic_DNA"/>
</dbReference>
<dbReference type="AlphaFoldDB" id="A0A645FN26"/>
<evidence type="ECO:0000313" key="2">
    <source>
        <dbReference type="EMBL" id="MPN15350.1"/>
    </source>
</evidence>
<proteinExistence type="predicted"/>
<evidence type="ECO:0000256" key="1">
    <source>
        <dbReference type="SAM" id="MobiDB-lite"/>
    </source>
</evidence>
<reference evidence="2" key="1">
    <citation type="submission" date="2019-08" db="EMBL/GenBank/DDBJ databases">
        <authorList>
            <person name="Kucharzyk K."/>
            <person name="Murdoch R.W."/>
            <person name="Higgins S."/>
            <person name="Loffler F."/>
        </authorList>
    </citation>
    <scope>NUCLEOTIDE SEQUENCE</scope>
</reference>
<comment type="caution">
    <text evidence="2">The sequence shown here is derived from an EMBL/GenBank/DDBJ whole genome shotgun (WGS) entry which is preliminary data.</text>
</comment>
<gene>
    <name evidence="2" type="ORF">SDC9_162681</name>
</gene>
<name>A0A645FN26_9ZZZZ</name>